<evidence type="ECO:0000313" key="3">
    <source>
        <dbReference type="Proteomes" id="UP000015106"/>
    </source>
</evidence>
<dbReference type="AlphaFoldDB" id="A0A8R7K1W8"/>
<organism evidence="2 3">
    <name type="scientific">Triticum urartu</name>
    <name type="common">Red wild einkorn</name>
    <name type="synonym">Crithodium urartu</name>
    <dbReference type="NCBI Taxonomy" id="4572"/>
    <lineage>
        <taxon>Eukaryota</taxon>
        <taxon>Viridiplantae</taxon>
        <taxon>Streptophyta</taxon>
        <taxon>Embryophyta</taxon>
        <taxon>Tracheophyta</taxon>
        <taxon>Spermatophyta</taxon>
        <taxon>Magnoliopsida</taxon>
        <taxon>Liliopsida</taxon>
        <taxon>Poales</taxon>
        <taxon>Poaceae</taxon>
        <taxon>BOP clade</taxon>
        <taxon>Pooideae</taxon>
        <taxon>Triticodae</taxon>
        <taxon>Triticeae</taxon>
        <taxon>Triticinae</taxon>
        <taxon>Triticum</taxon>
    </lineage>
</organism>
<dbReference type="Gramene" id="TuG1812G0100002912.01.T01">
    <property type="protein sequence ID" value="TuG1812G0100002912.01.T01"/>
    <property type="gene ID" value="TuG1812G0100002912.01"/>
</dbReference>
<keyword evidence="1" id="KW-0472">Membrane</keyword>
<feature type="transmembrane region" description="Helical" evidence="1">
    <location>
        <begin position="12"/>
        <end position="40"/>
    </location>
</feature>
<dbReference type="Proteomes" id="UP000015106">
    <property type="component" value="Chromosome 1"/>
</dbReference>
<keyword evidence="1" id="KW-1133">Transmembrane helix</keyword>
<protein>
    <submittedName>
        <fullName evidence="2">Uncharacterized protein</fullName>
    </submittedName>
</protein>
<evidence type="ECO:0000256" key="1">
    <source>
        <dbReference type="SAM" id="Phobius"/>
    </source>
</evidence>
<sequence>MVVIYRCYYKDVALYFPAIVVNKTPTVLIHMFFFLLVISFRVDEVSRLKKLFLDRPLGFKEFRISSYTSCYWINHARHHACTLIPGVFAVVFLDVRCTRCYPRSCSLRKGNSKTVFS</sequence>
<name>A0A8R7K1W8_TRIUA</name>
<keyword evidence="3" id="KW-1185">Reference proteome</keyword>
<reference evidence="2" key="3">
    <citation type="submission" date="2022-06" db="UniProtKB">
        <authorList>
            <consortium name="EnsemblPlants"/>
        </authorList>
    </citation>
    <scope>IDENTIFICATION</scope>
</reference>
<reference evidence="3" key="1">
    <citation type="journal article" date="2013" name="Nature">
        <title>Draft genome of the wheat A-genome progenitor Triticum urartu.</title>
        <authorList>
            <person name="Ling H.Q."/>
            <person name="Zhao S."/>
            <person name="Liu D."/>
            <person name="Wang J."/>
            <person name="Sun H."/>
            <person name="Zhang C."/>
            <person name="Fan H."/>
            <person name="Li D."/>
            <person name="Dong L."/>
            <person name="Tao Y."/>
            <person name="Gao C."/>
            <person name="Wu H."/>
            <person name="Li Y."/>
            <person name="Cui Y."/>
            <person name="Guo X."/>
            <person name="Zheng S."/>
            <person name="Wang B."/>
            <person name="Yu K."/>
            <person name="Liang Q."/>
            <person name="Yang W."/>
            <person name="Lou X."/>
            <person name="Chen J."/>
            <person name="Feng M."/>
            <person name="Jian J."/>
            <person name="Zhang X."/>
            <person name="Luo G."/>
            <person name="Jiang Y."/>
            <person name="Liu J."/>
            <person name="Wang Z."/>
            <person name="Sha Y."/>
            <person name="Zhang B."/>
            <person name="Wu H."/>
            <person name="Tang D."/>
            <person name="Shen Q."/>
            <person name="Xue P."/>
            <person name="Zou S."/>
            <person name="Wang X."/>
            <person name="Liu X."/>
            <person name="Wang F."/>
            <person name="Yang Y."/>
            <person name="An X."/>
            <person name="Dong Z."/>
            <person name="Zhang K."/>
            <person name="Zhang X."/>
            <person name="Luo M.C."/>
            <person name="Dvorak J."/>
            <person name="Tong Y."/>
            <person name="Wang J."/>
            <person name="Yang H."/>
            <person name="Li Z."/>
            <person name="Wang D."/>
            <person name="Zhang A."/>
            <person name="Wang J."/>
        </authorList>
    </citation>
    <scope>NUCLEOTIDE SEQUENCE</scope>
    <source>
        <strain evidence="3">cv. G1812</strain>
    </source>
</reference>
<evidence type="ECO:0000313" key="2">
    <source>
        <dbReference type="EnsemblPlants" id="TuG1812G0100002912.01.T01"/>
    </source>
</evidence>
<reference evidence="2" key="2">
    <citation type="submission" date="2018-03" db="EMBL/GenBank/DDBJ databases">
        <title>The Triticum urartu genome reveals the dynamic nature of wheat genome evolution.</title>
        <authorList>
            <person name="Ling H."/>
            <person name="Ma B."/>
            <person name="Shi X."/>
            <person name="Liu H."/>
            <person name="Dong L."/>
            <person name="Sun H."/>
            <person name="Cao Y."/>
            <person name="Gao Q."/>
            <person name="Zheng S."/>
            <person name="Li Y."/>
            <person name="Yu Y."/>
            <person name="Du H."/>
            <person name="Qi M."/>
            <person name="Li Y."/>
            <person name="Yu H."/>
            <person name="Cui Y."/>
            <person name="Wang N."/>
            <person name="Chen C."/>
            <person name="Wu H."/>
            <person name="Zhao Y."/>
            <person name="Zhang J."/>
            <person name="Li Y."/>
            <person name="Zhou W."/>
            <person name="Zhang B."/>
            <person name="Hu W."/>
            <person name="Eijk M."/>
            <person name="Tang J."/>
            <person name="Witsenboer H."/>
            <person name="Zhao S."/>
            <person name="Li Z."/>
            <person name="Zhang A."/>
            <person name="Wang D."/>
            <person name="Liang C."/>
        </authorList>
    </citation>
    <scope>NUCLEOTIDE SEQUENCE [LARGE SCALE GENOMIC DNA]</scope>
    <source>
        <strain evidence="2">cv. G1812</strain>
    </source>
</reference>
<dbReference type="EnsemblPlants" id="TuG1812G0100002912.01.T01">
    <property type="protein sequence ID" value="TuG1812G0100002912.01.T01"/>
    <property type="gene ID" value="TuG1812G0100002912.01"/>
</dbReference>
<proteinExistence type="predicted"/>
<keyword evidence="1" id="KW-0812">Transmembrane</keyword>
<accession>A0A8R7K1W8</accession>